<organism evidence="1 2">
    <name type="scientific">Bimuria novae-zelandiae CBS 107.79</name>
    <dbReference type="NCBI Taxonomy" id="1447943"/>
    <lineage>
        <taxon>Eukaryota</taxon>
        <taxon>Fungi</taxon>
        <taxon>Dikarya</taxon>
        <taxon>Ascomycota</taxon>
        <taxon>Pezizomycotina</taxon>
        <taxon>Dothideomycetes</taxon>
        <taxon>Pleosporomycetidae</taxon>
        <taxon>Pleosporales</taxon>
        <taxon>Massarineae</taxon>
        <taxon>Didymosphaeriaceae</taxon>
        <taxon>Bimuria</taxon>
    </lineage>
</organism>
<protein>
    <submittedName>
        <fullName evidence="1">Uncharacterized protein</fullName>
    </submittedName>
</protein>
<accession>A0A6A5V9U1</accession>
<sequence length="126" mass="13971">MGRGRESTWTRFMGASWHVFVLLANSTQSLLVPMEMPLGMELLVVNSLSVLCALLSREDAALRTAVARLRTLLSNREAPGMRVSRSCRPTIVWSCGNQSRRAVISPRMGNWVRLNCVAGIKLASDR</sequence>
<dbReference type="EMBL" id="ML976685">
    <property type="protein sequence ID" value="KAF1972792.1"/>
    <property type="molecule type" value="Genomic_DNA"/>
</dbReference>
<keyword evidence="2" id="KW-1185">Reference proteome</keyword>
<dbReference type="Proteomes" id="UP000800036">
    <property type="component" value="Unassembled WGS sequence"/>
</dbReference>
<dbReference type="AlphaFoldDB" id="A0A6A5V9U1"/>
<evidence type="ECO:0000313" key="1">
    <source>
        <dbReference type="EMBL" id="KAF1972792.1"/>
    </source>
</evidence>
<reference evidence="1" key="1">
    <citation type="journal article" date="2020" name="Stud. Mycol.">
        <title>101 Dothideomycetes genomes: a test case for predicting lifestyles and emergence of pathogens.</title>
        <authorList>
            <person name="Haridas S."/>
            <person name="Albert R."/>
            <person name="Binder M."/>
            <person name="Bloem J."/>
            <person name="Labutti K."/>
            <person name="Salamov A."/>
            <person name="Andreopoulos B."/>
            <person name="Baker S."/>
            <person name="Barry K."/>
            <person name="Bills G."/>
            <person name="Bluhm B."/>
            <person name="Cannon C."/>
            <person name="Castanera R."/>
            <person name="Culley D."/>
            <person name="Daum C."/>
            <person name="Ezra D."/>
            <person name="Gonzalez J."/>
            <person name="Henrissat B."/>
            <person name="Kuo A."/>
            <person name="Liang C."/>
            <person name="Lipzen A."/>
            <person name="Lutzoni F."/>
            <person name="Magnuson J."/>
            <person name="Mondo S."/>
            <person name="Nolan M."/>
            <person name="Ohm R."/>
            <person name="Pangilinan J."/>
            <person name="Park H.-J."/>
            <person name="Ramirez L."/>
            <person name="Alfaro M."/>
            <person name="Sun H."/>
            <person name="Tritt A."/>
            <person name="Yoshinaga Y."/>
            <person name="Zwiers L.-H."/>
            <person name="Turgeon B."/>
            <person name="Goodwin S."/>
            <person name="Spatafora J."/>
            <person name="Crous P."/>
            <person name="Grigoriev I."/>
        </authorList>
    </citation>
    <scope>NUCLEOTIDE SEQUENCE</scope>
    <source>
        <strain evidence="1">CBS 107.79</strain>
    </source>
</reference>
<name>A0A6A5V9U1_9PLEO</name>
<proteinExistence type="predicted"/>
<gene>
    <name evidence="1" type="ORF">BU23DRAFT_158548</name>
</gene>
<evidence type="ECO:0000313" key="2">
    <source>
        <dbReference type="Proteomes" id="UP000800036"/>
    </source>
</evidence>